<proteinExistence type="predicted"/>
<gene>
    <name evidence="2" type="ORF">ACFO8M_24860</name>
</gene>
<accession>A0ABV7Q4W4</accession>
<protein>
    <submittedName>
        <fullName evidence="2">WGR domain-containing protein</fullName>
    </submittedName>
</protein>
<evidence type="ECO:0000313" key="2">
    <source>
        <dbReference type="EMBL" id="MFC3495725.1"/>
    </source>
</evidence>
<dbReference type="EMBL" id="JBHRWO010000021">
    <property type="protein sequence ID" value="MFC3495725.1"/>
    <property type="molecule type" value="Genomic_DNA"/>
</dbReference>
<name>A0ABV7Q4W4_9ACTN</name>
<dbReference type="Proteomes" id="UP001595712">
    <property type="component" value="Unassembled WGS sequence"/>
</dbReference>
<feature type="domain" description="WGR" evidence="1">
    <location>
        <begin position="1313"/>
        <end position="1374"/>
    </location>
</feature>
<dbReference type="RefSeq" id="WP_387980511.1">
    <property type="nucleotide sequence ID" value="NZ_JBHRWO010000021.1"/>
</dbReference>
<sequence>MTDPTASRHFGMPVPTEIADHAPSLLTYWMGESDDLVEAHLSINYAYFGAVDKSLSGFVVVDDEGDDYTLVDVRGGGQVWWQSHETRDLELQFNSFADWKAFKREVEEADENDGRDQWDIREAWGTPKEVERDGTAPTSAELADRYQWLVWFLAQPLIHEGRPTQKAEDFASSGAGHFMQLWPNPEAERSAFEAELPLTARDPQLAVYWLLHTGILAQDEYRARLLAVLDEREQPELVQSFRAVFGELALDGDVPVVSDFRERRALVQQYRCAPEDGERARAALRAMVIDPEHLSVGRASWVLHALDNELLDEGEVITSLVGAPVTAGTALVRADIDRRAGMESSEHAAAAMRMALASEDDWPARFWGFDHTFKLVVDAGLLAEAGALALGKDPYVRVGLDMVARAHELGADDTVLSTIELLRRRPLAEASSEVLKALKESPEESREILGAVTDPEVAEVLAQRLLCRADFDKLDAAAIEWAVTATLAGSHPDKVELAGRGLEQLPLDALEGVVKVLGDSVDAVDSPLVPVLARILERLPEPDAGDFLAGIQTDDVKKAVFRILFPFAREPVVFDAFMRLAAEPATESTVEQLWNKLFSPYEESTYLLPQLSDEQAERASRAMVGTILEHPGIQARNSAGHQLYRFHHLGAQDFLLAALVEYGDRYANATPGGRELSHGQTEESQLQTVVDNLYSAVAKLKTPESRAALIERLWTERRSMWRMGNAISDIYSPKVHVEVMRRLRETRDHLAAAHYAYALDDHVEKRHPKVKLLAEIATWPLPEDSEVRRQFKYALIVGIEAALAAKEFELVRTAYALAESMGDEAIEPDALVRHHNWTNPLSEKETERALKQVLSGEADVVRRQLVQAGEAARAAEEPLVKITDGELEVLAGCAVARRLLADKATGEIWFLDTEGEMHAFDGYGPTGLSFRVEPLGAELTPAFLTGVAERTEHAVLWAKGAQEVADLARYGERIACHWGVNSGMLDGRGLVFDGPEAAAAAFARLKATAEAAKYIERDPWYVPGAGAVKRRFYRPGGEVTETMAFDPATFAVDESKARELDQWELAVQRDEGCALAVIETTTWDGYKVREDLTVEEWIKARIRQDSQSAAWHVRALGEIAEYLGSHGFTEGGLSSLTVEIGSGASEAEIEAFEASREQPVPDELRTLWREVGHASWSVQGSTVRFLSPGEALARRHEARAAGAALLAKLPPNQAEPLIPVVASLDVLTVDADDRPHLALSAVKRFPDDDRMFVRLGEDLSTAWWERSLPWMLAVGPLAAFAEAVIAVAPETRMLFGGQVLGPGLSVRRFEADSKSGRKFWEVVTDPGLDLAATRYGRLGSDGKVDTKRCGDPAKAAKKAAKLIAAKEKQGYREIAA</sequence>
<dbReference type="Pfam" id="PF05406">
    <property type="entry name" value="WGR"/>
    <property type="match status" value="1"/>
</dbReference>
<evidence type="ECO:0000313" key="3">
    <source>
        <dbReference type="Proteomes" id="UP001595712"/>
    </source>
</evidence>
<organism evidence="2 3">
    <name type="scientific">Glycomyces rhizosphaerae</name>
    <dbReference type="NCBI Taxonomy" id="2054422"/>
    <lineage>
        <taxon>Bacteria</taxon>
        <taxon>Bacillati</taxon>
        <taxon>Actinomycetota</taxon>
        <taxon>Actinomycetes</taxon>
        <taxon>Glycomycetales</taxon>
        <taxon>Glycomycetaceae</taxon>
        <taxon>Glycomyces</taxon>
    </lineage>
</organism>
<keyword evidence="3" id="KW-1185">Reference proteome</keyword>
<reference evidence="3" key="1">
    <citation type="journal article" date="2019" name="Int. J. Syst. Evol. Microbiol.">
        <title>The Global Catalogue of Microorganisms (GCM) 10K type strain sequencing project: providing services to taxonomists for standard genome sequencing and annotation.</title>
        <authorList>
            <consortium name="The Broad Institute Genomics Platform"/>
            <consortium name="The Broad Institute Genome Sequencing Center for Infectious Disease"/>
            <person name="Wu L."/>
            <person name="Ma J."/>
        </authorList>
    </citation>
    <scope>NUCLEOTIDE SEQUENCE [LARGE SCALE GENOMIC DNA]</scope>
    <source>
        <strain evidence="3">CGMCC 4.7396</strain>
    </source>
</reference>
<evidence type="ECO:0000259" key="1">
    <source>
        <dbReference type="Pfam" id="PF05406"/>
    </source>
</evidence>
<dbReference type="Gene3D" id="2.20.140.10">
    <property type="entry name" value="WGR domain"/>
    <property type="match status" value="1"/>
</dbReference>
<comment type="caution">
    <text evidence="2">The sequence shown here is derived from an EMBL/GenBank/DDBJ whole genome shotgun (WGS) entry which is preliminary data.</text>
</comment>
<dbReference type="InterPro" id="IPR008893">
    <property type="entry name" value="WGR_domain"/>
</dbReference>